<organism evidence="1 2">
    <name type="scientific">Lysobacter hankyongensis</name>
    <dbReference type="NCBI Taxonomy" id="1176535"/>
    <lineage>
        <taxon>Bacteria</taxon>
        <taxon>Pseudomonadati</taxon>
        <taxon>Pseudomonadota</taxon>
        <taxon>Gammaproteobacteria</taxon>
        <taxon>Lysobacterales</taxon>
        <taxon>Lysobacteraceae</taxon>
        <taxon>Lysobacter</taxon>
    </lineage>
</organism>
<comment type="caution">
    <text evidence="1">The sequence shown here is derived from an EMBL/GenBank/DDBJ whole genome shotgun (WGS) entry which is preliminary data.</text>
</comment>
<gene>
    <name evidence="1" type="ORF">GCM10023307_01760</name>
</gene>
<accession>A0ABP9AJC2</accession>
<dbReference type="EMBL" id="BAABJE010000001">
    <property type="protein sequence ID" value="GAA4781203.1"/>
    <property type="molecule type" value="Genomic_DNA"/>
</dbReference>
<reference evidence="2" key="1">
    <citation type="journal article" date="2019" name="Int. J. Syst. Evol. Microbiol.">
        <title>The Global Catalogue of Microorganisms (GCM) 10K type strain sequencing project: providing services to taxonomists for standard genome sequencing and annotation.</title>
        <authorList>
            <consortium name="The Broad Institute Genomics Platform"/>
            <consortium name="The Broad Institute Genome Sequencing Center for Infectious Disease"/>
            <person name="Wu L."/>
            <person name="Ma J."/>
        </authorList>
    </citation>
    <scope>NUCLEOTIDE SEQUENCE [LARGE SCALE GENOMIC DNA]</scope>
    <source>
        <strain evidence="2">JCM 18204</strain>
    </source>
</reference>
<protein>
    <submittedName>
        <fullName evidence="1">Uncharacterized protein</fullName>
    </submittedName>
</protein>
<sequence length="359" mass="37160">MTTAVVLIATLFAGGALAGDGIRERGAPALATPTQLSAKQRADIARTLVRRWAADAREHGGDVDQWAVKLGRFIGTADAVNVLRATTMPTYNTMMGVLQGQPADSTSIRKALSQAATTGKSLGSTIADTTYTPLPNGRCRVADSRVIASPIAAATSRGIDTEDLGSYAIQGGNGTFANGDGSTNCGIPSFATALAVSVTVLSTGSEGFFKIYENGKAYQTGSTVYFTGTVSASNDVVVTSCQACAVELSVYSSATAHYVIDVVGYFMPPQATQFDCVNTSVASFTIAANSTNFFNNPNCPTGYQPVTPYCWTASSGVYSQGSGYNANVAGNATFCAWNNTTASSQTTFGGNVCCRVPGR</sequence>
<proteinExistence type="predicted"/>
<evidence type="ECO:0000313" key="2">
    <source>
        <dbReference type="Proteomes" id="UP001499959"/>
    </source>
</evidence>
<dbReference type="RefSeq" id="WP_345301384.1">
    <property type="nucleotide sequence ID" value="NZ_BAABJE010000001.1"/>
</dbReference>
<name>A0ABP9AJC2_9GAMM</name>
<keyword evidence="2" id="KW-1185">Reference proteome</keyword>
<dbReference type="Proteomes" id="UP001499959">
    <property type="component" value="Unassembled WGS sequence"/>
</dbReference>
<evidence type="ECO:0000313" key="1">
    <source>
        <dbReference type="EMBL" id="GAA4781203.1"/>
    </source>
</evidence>